<comment type="caution">
    <text evidence="3">The sequence shown here is derived from an EMBL/GenBank/DDBJ whole genome shotgun (WGS) entry which is preliminary data.</text>
</comment>
<sequence length="206" mass="21226">MRRTVLAVALAAALTAAGAGIAVVLWSAGAEDPADVVATASGSPTAEPVSASDFCYVEAMIFYRVEAEELATVVLAADGVDDDVRDFAEKVAAAQATELEGLRERYVEWVPARPLEQTDDGACSGHGEHASMPGIPTRTQRGELSAADGAAAEDLFLELIAGLNAGVQDLAAQTLDAPSHPLVAESARRTLDEAVAEAAVIAQLRG</sequence>
<dbReference type="EMBL" id="JYIZ01000057">
    <property type="protein sequence ID" value="KJL37671.1"/>
    <property type="molecule type" value="Genomic_DNA"/>
</dbReference>
<keyword evidence="1" id="KW-0732">Signal</keyword>
<feature type="domain" description="DUF305" evidence="2">
    <location>
        <begin position="53"/>
        <end position="203"/>
    </location>
</feature>
<reference evidence="3 4" key="1">
    <citation type="submission" date="2015-02" db="EMBL/GenBank/DDBJ databases">
        <title>Draft genome sequences of ten Microbacterium spp. with emphasis on heavy metal contaminated environments.</title>
        <authorList>
            <person name="Corretto E."/>
        </authorList>
    </citation>
    <scope>NUCLEOTIDE SEQUENCE [LARGE SCALE GENOMIC DNA]</scope>
    <source>
        <strain evidence="3 4">DSM 12510</strain>
    </source>
</reference>
<protein>
    <recommendedName>
        <fullName evidence="2">DUF305 domain-containing protein</fullName>
    </recommendedName>
</protein>
<organism evidence="3 4">
    <name type="scientific">Microbacterium terrae</name>
    <dbReference type="NCBI Taxonomy" id="69369"/>
    <lineage>
        <taxon>Bacteria</taxon>
        <taxon>Bacillati</taxon>
        <taxon>Actinomycetota</taxon>
        <taxon>Actinomycetes</taxon>
        <taxon>Micrococcales</taxon>
        <taxon>Microbacteriaceae</taxon>
        <taxon>Microbacterium</taxon>
    </lineage>
</organism>
<feature type="signal peptide" evidence="1">
    <location>
        <begin position="1"/>
        <end position="21"/>
    </location>
</feature>
<evidence type="ECO:0000259" key="2">
    <source>
        <dbReference type="Pfam" id="PF03713"/>
    </source>
</evidence>
<feature type="chain" id="PRO_5039011883" description="DUF305 domain-containing protein" evidence="1">
    <location>
        <begin position="22"/>
        <end position="206"/>
    </location>
</feature>
<name>A0A0M2GVH4_9MICO</name>
<dbReference type="STRING" id="92835.RS81_03429"/>
<dbReference type="InterPro" id="IPR005183">
    <property type="entry name" value="DUF305_CopM-like"/>
</dbReference>
<dbReference type="Pfam" id="PF03713">
    <property type="entry name" value="DUF305"/>
    <property type="match status" value="1"/>
</dbReference>
<accession>A0A0M2GVH4</accession>
<proteinExistence type="predicted"/>
<evidence type="ECO:0000256" key="1">
    <source>
        <dbReference type="SAM" id="SignalP"/>
    </source>
</evidence>
<dbReference type="RefSeq" id="WP_045277290.1">
    <property type="nucleotide sequence ID" value="NZ_BAAAUP010000002.1"/>
</dbReference>
<dbReference type="OrthoDB" id="5067111at2"/>
<dbReference type="Gene3D" id="1.20.1260.10">
    <property type="match status" value="1"/>
</dbReference>
<dbReference type="InterPro" id="IPR012347">
    <property type="entry name" value="Ferritin-like"/>
</dbReference>
<gene>
    <name evidence="3" type="ORF">RS81_03429</name>
</gene>
<keyword evidence="4" id="KW-1185">Reference proteome</keyword>
<dbReference type="Proteomes" id="UP000033956">
    <property type="component" value="Unassembled WGS sequence"/>
</dbReference>
<dbReference type="PATRIC" id="fig|92835.4.peg.3466"/>
<evidence type="ECO:0000313" key="3">
    <source>
        <dbReference type="EMBL" id="KJL37671.1"/>
    </source>
</evidence>
<dbReference type="AlphaFoldDB" id="A0A0M2GVH4"/>
<evidence type="ECO:0000313" key="4">
    <source>
        <dbReference type="Proteomes" id="UP000033956"/>
    </source>
</evidence>